<dbReference type="EMBL" id="FNOV01000006">
    <property type="protein sequence ID" value="SDY20019.1"/>
    <property type="molecule type" value="Genomic_DNA"/>
</dbReference>
<keyword evidence="3" id="KW-1185">Reference proteome</keyword>
<reference evidence="3" key="1">
    <citation type="submission" date="2016-10" db="EMBL/GenBank/DDBJ databases">
        <authorList>
            <person name="Varghese N."/>
            <person name="Submissions S."/>
        </authorList>
    </citation>
    <scope>NUCLEOTIDE SEQUENCE [LARGE SCALE GENOMIC DNA]</scope>
    <source>
        <strain evidence="3">CGMCC 1.8975</strain>
    </source>
</reference>
<organism evidence="2 3">
    <name type="scientific">Hymenobacter psychrophilus</name>
    <dbReference type="NCBI Taxonomy" id="651662"/>
    <lineage>
        <taxon>Bacteria</taxon>
        <taxon>Pseudomonadati</taxon>
        <taxon>Bacteroidota</taxon>
        <taxon>Cytophagia</taxon>
        <taxon>Cytophagales</taxon>
        <taxon>Hymenobacteraceae</taxon>
        <taxon>Hymenobacter</taxon>
    </lineage>
</organism>
<dbReference type="Proteomes" id="UP000199249">
    <property type="component" value="Unassembled WGS sequence"/>
</dbReference>
<evidence type="ECO:0000256" key="1">
    <source>
        <dbReference type="SAM" id="Phobius"/>
    </source>
</evidence>
<accession>A0A1H3HYY9</accession>
<keyword evidence="1" id="KW-1133">Transmembrane helix</keyword>
<evidence type="ECO:0000313" key="2">
    <source>
        <dbReference type="EMBL" id="SDY20019.1"/>
    </source>
</evidence>
<protein>
    <submittedName>
        <fullName evidence="2">Uncharacterized protein</fullName>
    </submittedName>
</protein>
<keyword evidence="1" id="KW-0812">Transmembrane</keyword>
<gene>
    <name evidence="2" type="ORF">SAMN04488069_106188</name>
</gene>
<keyword evidence="1" id="KW-0472">Membrane</keyword>
<evidence type="ECO:0000313" key="3">
    <source>
        <dbReference type="Proteomes" id="UP000199249"/>
    </source>
</evidence>
<name>A0A1H3HYY9_9BACT</name>
<dbReference type="AlphaFoldDB" id="A0A1H3HYY9"/>
<sequence length="123" mass="14730">MNINFLMSIVLIPFTAAFQSEYPYLKTPWLLYCLSVMLTGFMQMRLQQYLRNPTNKVTAPHAAHYPDLDLWRPLIPVSVFVLSVLLIVAFDLPWISRFSLLLVWPLMWRYNRRYQRLTREYNA</sequence>
<feature type="transmembrane region" description="Helical" evidence="1">
    <location>
        <begin position="94"/>
        <end position="110"/>
    </location>
</feature>
<proteinExistence type="predicted"/>